<accession>A0A401Z3X9</accession>
<organism evidence="1 2">
    <name type="scientific">Embleya hyalina</name>
    <dbReference type="NCBI Taxonomy" id="516124"/>
    <lineage>
        <taxon>Bacteria</taxon>
        <taxon>Bacillati</taxon>
        <taxon>Actinomycetota</taxon>
        <taxon>Actinomycetes</taxon>
        <taxon>Kitasatosporales</taxon>
        <taxon>Streptomycetaceae</taxon>
        <taxon>Embleya</taxon>
    </lineage>
</organism>
<reference evidence="1 2" key="1">
    <citation type="submission" date="2018-12" db="EMBL/GenBank/DDBJ databases">
        <title>Draft genome sequence of Embleya hyalina NBRC 13850T.</title>
        <authorList>
            <person name="Komaki H."/>
            <person name="Hosoyama A."/>
            <person name="Kimura A."/>
            <person name="Ichikawa N."/>
            <person name="Tamura T."/>
        </authorList>
    </citation>
    <scope>NUCLEOTIDE SEQUENCE [LARGE SCALE GENOMIC DNA]</scope>
    <source>
        <strain evidence="1 2">NBRC 13850</strain>
    </source>
</reference>
<dbReference type="EMBL" id="BIFH01000050">
    <property type="protein sequence ID" value="GCE01548.1"/>
    <property type="molecule type" value="Genomic_DNA"/>
</dbReference>
<dbReference type="NCBIfam" id="NF038082">
    <property type="entry name" value="phiSA1p31"/>
    <property type="match status" value="1"/>
</dbReference>
<evidence type="ECO:0000313" key="1">
    <source>
        <dbReference type="EMBL" id="GCE01548.1"/>
    </source>
</evidence>
<dbReference type="AlphaFoldDB" id="A0A401Z3X9"/>
<keyword evidence="2" id="KW-1185">Reference proteome</keyword>
<dbReference type="Proteomes" id="UP000286931">
    <property type="component" value="Unassembled WGS sequence"/>
</dbReference>
<sequence>MRNRIESLVERTRVRAAEAERQWQDDPTTPEFATAVAARVHHYLHHEVDGIAYDLHEVMVDRLGREWTHTGRWTENETAPLMTTEGPSWGAPVPLPSVIAEFGPIYPLVVDPTDPVSYPAATRRIGGVL</sequence>
<evidence type="ECO:0000313" key="2">
    <source>
        <dbReference type="Proteomes" id="UP000286931"/>
    </source>
</evidence>
<protein>
    <submittedName>
        <fullName evidence="1">Uncharacterized protein</fullName>
    </submittedName>
</protein>
<dbReference type="OrthoDB" id="4225506at2"/>
<dbReference type="RefSeq" id="WP_126643169.1">
    <property type="nucleotide sequence ID" value="NZ_BIFH01000050.1"/>
</dbReference>
<proteinExistence type="predicted"/>
<gene>
    <name evidence="1" type="ORF">EHYA_09314</name>
</gene>
<name>A0A401Z3X9_9ACTN</name>
<comment type="caution">
    <text evidence="1">The sequence shown here is derived from an EMBL/GenBank/DDBJ whole genome shotgun (WGS) entry which is preliminary data.</text>
</comment>